<dbReference type="GO" id="GO:0016829">
    <property type="term" value="F:lyase activity"/>
    <property type="evidence" value="ECO:0007669"/>
    <property type="project" value="UniProtKB-KW"/>
</dbReference>
<proteinExistence type="predicted"/>
<protein>
    <submittedName>
        <fullName evidence="1">2-methylisocitrate lyase</fullName>
    </submittedName>
</protein>
<dbReference type="InterPro" id="IPR040442">
    <property type="entry name" value="Pyrv_kinase-like_dom_sf"/>
</dbReference>
<organism evidence="1 2">
    <name type="scientific">Minwuia thermotolerans</name>
    <dbReference type="NCBI Taxonomy" id="2056226"/>
    <lineage>
        <taxon>Bacteria</taxon>
        <taxon>Pseudomonadati</taxon>
        <taxon>Pseudomonadota</taxon>
        <taxon>Alphaproteobacteria</taxon>
        <taxon>Minwuiales</taxon>
        <taxon>Minwuiaceae</taxon>
        <taxon>Minwuia</taxon>
    </lineage>
</organism>
<dbReference type="Pfam" id="PF13714">
    <property type="entry name" value="PEP_mutase"/>
    <property type="match status" value="1"/>
</dbReference>
<keyword evidence="2" id="KW-1185">Reference proteome</keyword>
<dbReference type="PANTHER" id="PTHR42905">
    <property type="entry name" value="PHOSPHOENOLPYRUVATE CARBOXYLASE"/>
    <property type="match status" value="1"/>
</dbReference>
<keyword evidence="1" id="KW-0456">Lyase</keyword>
<dbReference type="SUPFAM" id="SSF51621">
    <property type="entry name" value="Phosphoenolpyruvate/pyruvate domain"/>
    <property type="match status" value="1"/>
</dbReference>
<dbReference type="InterPro" id="IPR015813">
    <property type="entry name" value="Pyrv/PenolPyrv_kinase-like_dom"/>
</dbReference>
<dbReference type="AlphaFoldDB" id="A0A2M9FYA9"/>
<dbReference type="Gene3D" id="3.20.20.60">
    <property type="entry name" value="Phosphoenolpyruvate-binding domains"/>
    <property type="match status" value="1"/>
</dbReference>
<evidence type="ECO:0000313" key="1">
    <source>
        <dbReference type="EMBL" id="PJK28419.1"/>
    </source>
</evidence>
<comment type="caution">
    <text evidence="1">The sequence shown here is derived from an EMBL/GenBank/DDBJ whole genome shotgun (WGS) entry which is preliminary data.</text>
</comment>
<evidence type="ECO:0000313" key="2">
    <source>
        <dbReference type="Proteomes" id="UP000229498"/>
    </source>
</evidence>
<accession>A0A2M9FYA9</accession>
<dbReference type="CDD" id="cd00377">
    <property type="entry name" value="ICL_PEPM"/>
    <property type="match status" value="1"/>
</dbReference>
<reference evidence="1 2" key="1">
    <citation type="submission" date="2017-11" db="EMBL/GenBank/DDBJ databases">
        <title>Draft genome sequence of Rhizobiales bacterium SY3-13.</title>
        <authorList>
            <person name="Sun C."/>
        </authorList>
    </citation>
    <scope>NUCLEOTIDE SEQUENCE [LARGE SCALE GENOMIC DNA]</scope>
    <source>
        <strain evidence="1 2">SY3-13</strain>
    </source>
</reference>
<sequence length="270" mass="27998">MTAISDGFLKLHVKGQPFVMPNPWDIGSTRILESMGFPALATTSAGLAFSLGRRDAEGAVSRAEAIAHARLIAEATDLPVNGDLENGFGPTPEDCAETVRQAVEAGLAGCSIEDTTGDHANPIVPFELAVERVAAAAEAARQAGGLVLTARAENFLYGRRDPDDTIRRLNAFAEAGADVLYAPGLRDIETVRNVISAVDRPVNVLASPGLTVAAIAEAGAARISLGSAFALAALRGLVGAAEEVMERGSFEFASAKPGYPEISALMKGRG</sequence>
<dbReference type="EMBL" id="PHIG01000044">
    <property type="protein sequence ID" value="PJK28419.1"/>
    <property type="molecule type" value="Genomic_DNA"/>
</dbReference>
<dbReference type="InterPro" id="IPR039556">
    <property type="entry name" value="ICL/PEPM"/>
</dbReference>
<dbReference type="OrthoDB" id="9785398at2"/>
<gene>
    <name evidence="1" type="ORF">CVT23_17100</name>
</gene>
<dbReference type="Proteomes" id="UP000229498">
    <property type="component" value="Unassembled WGS sequence"/>
</dbReference>
<dbReference type="RefSeq" id="WP_109795767.1">
    <property type="nucleotide sequence ID" value="NZ_PHIG01000044.1"/>
</dbReference>
<dbReference type="Gene3D" id="6.10.250.2750">
    <property type="match status" value="1"/>
</dbReference>
<dbReference type="PANTHER" id="PTHR42905:SF16">
    <property type="entry name" value="CARBOXYPHOSPHONOENOLPYRUVATE PHOSPHONOMUTASE-LIKE PROTEIN (AFU_ORTHOLOGUE AFUA_5G07230)"/>
    <property type="match status" value="1"/>
</dbReference>
<name>A0A2M9FYA9_9PROT</name>